<dbReference type="PANTHER" id="PTHR21299:SF1">
    <property type="entry name" value="PANTOATE--BETA-ALANINE LIGASE"/>
    <property type="match status" value="1"/>
</dbReference>
<comment type="pathway">
    <text evidence="1">Cofactor biosynthesis; (R)-pantothenate biosynthesis; (R)-pantothenate from (R)-pantoate and beta-alanine: step 1/1.</text>
</comment>
<dbReference type="NCBIfam" id="TIGR00018">
    <property type="entry name" value="panC"/>
    <property type="match status" value="1"/>
</dbReference>
<keyword evidence="7" id="KW-0547">Nucleotide-binding</keyword>
<dbReference type="UniPathway" id="UPA00028">
    <property type="reaction ID" value="UER00005"/>
</dbReference>
<protein>
    <recommendedName>
        <fullName evidence="4">Pantoate--beta-alanine ligase</fullName>
        <ecNumber evidence="3">6.3.2.1</ecNumber>
    </recommendedName>
    <alternativeName>
        <fullName evidence="10">Pantoate-activating enzyme</fullName>
    </alternativeName>
    <alternativeName>
        <fullName evidence="9">Pantothenate synthetase</fullName>
    </alternativeName>
</protein>
<dbReference type="Pfam" id="PF02569">
    <property type="entry name" value="Pantoate_ligase"/>
    <property type="match status" value="1"/>
</dbReference>
<dbReference type="Gene3D" id="3.30.1300.10">
    <property type="entry name" value="Pantoate-beta-alanine ligase, C-terminal domain"/>
    <property type="match status" value="1"/>
</dbReference>
<keyword evidence="5" id="KW-0436">Ligase</keyword>
<evidence type="ECO:0000313" key="12">
    <source>
        <dbReference type="EMBL" id="PKI83028.1"/>
    </source>
</evidence>
<evidence type="ECO:0000256" key="10">
    <source>
        <dbReference type="ARBA" id="ARBA00032806"/>
    </source>
</evidence>
<dbReference type="EMBL" id="KZ454992">
    <property type="protein sequence ID" value="PKI83028.1"/>
    <property type="molecule type" value="Genomic_DNA"/>
</dbReference>
<dbReference type="InterPro" id="IPR042176">
    <property type="entry name" value="Pantoate_ligase_C"/>
</dbReference>
<sequence>MNPVRVFDGVVPYRAWRDESIRQGQSVGFVPTMGALHEGHLSLVDASLAENDMTIVSVFVNPAQFAPHEDLADYPRTLDSDLAQLHAREAKAKTRGRLAVLIPTVKDVYPHGFTQEVAQQVGAFVEVKGLSHQMEGQTRPTFFRGVATVVTKLFNIVMPDKAYFGQKDIQQAIVIRRLTDDLLFRYPHGAHNVRVLPTARDPADHVALSSRNAYLNAQGRAAAPLLYKALSAGKQTWEALLADPSVSTAARVRTTLDTATRVVELGNATLTAQSDTAHASVALDYLLLNDPSTLAPLDQDSFSARSAILSGALWIRNDASDKQPCTRIIDNLLLGFELG</sequence>
<dbReference type="InterPro" id="IPR003721">
    <property type="entry name" value="Pantoate_ligase"/>
</dbReference>
<evidence type="ECO:0000256" key="2">
    <source>
        <dbReference type="ARBA" id="ARBA00009256"/>
    </source>
</evidence>
<dbReference type="Proteomes" id="UP000232875">
    <property type="component" value="Unassembled WGS sequence"/>
</dbReference>
<dbReference type="EC" id="6.3.2.1" evidence="3"/>
<keyword evidence="8" id="KW-0067">ATP-binding</keyword>
<dbReference type="GO" id="GO:0015940">
    <property type="term" value="P:pantothenate biosynthetic process"/>
    <property type="evidence" value="ECO:0007669"/>
    <property type="project" value="UniProtKB-UniPathway"/>
</dbReference>
<organism evidence="12 13">
    <name type="scientific">Malassezia vespertilionis</name>
    <dbReference type="NCBI Taxonomy" id="2020962"/>
    <lineage>
        <taxon>Eukaryota</taxon>
        <taxon>Fungi</taxon>
        <taxon>Dikarya</taxon>
        <taxon>Basidiomycota</taxon>
        <taxon>Ustilaginomycotina</taxon>
        <taxon>Malasseziomycetes</taxon>
        <taxon>Malasseziales</taxon>
        <taxon>Malasseziaceae</taxon>
        <taxon>Malassezia</taxon>
    </lineage>
</organism>
<dbReference type="AlphaFoldDB" id="A0A2N1J905"/>
<evidence type="ECO:0000313" key="13">
    <source>
        <dbReference type="Proteomes" id="UP000232875"/>
    </source>
</evidence>
<evidence type="ECO:0000256" key="8">
    <source>
        <dbReference type="ARBA" id="ARBA00022840"/>
    </source>
</evidence>
<gene>
    <name evidence="12" type="primary">PAN6</name>
    <name evidence="12" type="ORF">MVES_003013</name>
</gene>
<dbReference type="STRING" id="2020962.A0A2N1J905"/>
<dbReference type="InterPro" id="IPR014729">
    <property type="entry name" value="Rossmann-like_a/b/a_fold"/>
</dbReference>
<evidence type="ECO:0000256" key="11">
    <source>
        <dbReference type="ARBA" id="ARBA00048258"/>
    </source>
</evidence>
<evidence type="ECO:0000256" key="5">
    <source>
        <dbReference type="ARBA" id="ARBA00022598"/>
    </source>
</evidence>
<dbReference type="PANTHER" id="PTHR21299">
    <property type="entry name" value="CYTIDYLATE KINASE/PANTOATE-BETA-ALANINE LIGASE"/>
    <property type="match status" value="1"/>
</dbReference>
<comment type="catalytic activity">
    <reaction evidence="11">
        <text>(R)-pantoate + beta-alanine + ATP = (R)-pantothenate + AMP + diphosphate + H(+)</text>
        <dbReference type="Rhea" id="RHEA:10912"/>
        <dbReference type="ChEBI" id="CHEBI:15378"/>
        <dbReference type="ChEBI" id="CHEBI:15980"/>
        <dbReference type="ChEBI" id="CHEBI:29032"/>
        <dbReference type="ChEBI" id="CHEBI:30616"/>
        <dbReference type="ChEBI" id="CHEBI:33019"/>
        <dbReference type="ChEBI" id="CHEBI:57966"/>
        <dbReference type="ChEBI" id="CHEBI:456215"/>
        <dbReference type="EC" id="6.3.2.1"/>
    </reaction>
</comment>
<evidence type="ECO:0000256" key="6">
    <source>
        <dbReference type="ARBA" id="ARBA00022655"/>
    </source>
</evidence>
<comment type="similarity">
    <text evidence="2">Belongs to the pantothenate synthetase family.</text>
</comment>
<dbReference type="RefSeq" id="XP_056063964.1">
    <property type="nucleotide sequence ID" value="XM_056207989.1"/>
</dbReference>
<name>A0A2N1J905_9BASI</name>
<dbReference type="GeneID" id="80902681"/>
<evidence type="ECO:0000256" key="3">
    <source>
        <dbReference type="ARBA" id="ARBA00012219"/>
    </source>
</evidence>
<evidence type="ECO:0000256" key="1">
    <source>
        <dbReference type="ARBA" id="ARBA00004990"/>
    </source>
</evidence>
<keyword evidence="13" id="KW-1185">Reference proteome</keyword>
<dbReference type="Gene3D" id="3.40.50.620">
    <property type="entry name" value="HUPs"/>
    <property type="match status" value="1"/>
</dbReference>
<evidence type="ECO:0000256" key="4">
    <source>
        <dbReference type="ARBA" id="ARBA00015647"/>
    </source>
</evidence>
<dbReference type="GO" id="GO:0004592">
    <property type="term" value="F:pantoate-beta-alanine ligase activity"/>
    <property type="evidence" value="ECO:0007669"/>
    <property type="project" value="UniProtKB-EC"/>
</dbReference>
<dbReference type="GO" id="GO:0005524">
    <property type="term" value="F:ATP binding"/>
    <property type="evidence" value="ECO:0007669"/>
    <property type="project" value="UniProtKB-KW"/>
</dbReference>
<keyword evidence="6" id="KW-0566">Pantothenate biosynthesis</keyword>
<evidence type="ECO:0000256" key="9">
    <source>
        <dbReference type="ARBA" id="ARBA00029902"/>
    </source>
</evidence>
<proteinExistence type="inferred from homology"/>
<dbReference type="OrthoDB" id="2020436at2759"/>
<accession>A0A2N1J905</accession>
<dbReference type="SUPFAM" id="SSF52374">
    <property type="entry name" value="Nucleotidylyl transferase"/>
    <property type="match status" value="1"/>
</dbReference>
<evidence type="ECO:0000256" key="7">
    <source>
        <dbReference type="ARBA" id="ARBA00022741"/>
    </source>
</evidence>
<reference evidence="12 13" key="1">
    <citation type="submission" date="2017-10" db="EMBL/GenBank/DDBJ databases">
        <title>A novel species of cold-tolerant Malassezia isolated from bats.</title>
        <authorList>
            <person name="Lorch J.M."/>
            <person name="Palmer J.M."/>
            <person name="Vanderwolf K.J."/>
            <person name="Schmidt K.Z."/>
            <person name="Verant M.L."/>
            <person name="Weller T.J."/>
            <person name="Blehert D.S."/>
        </authorList>
    </citation>
    <scope>NUCLEOTIDE SEQUENCE [LARGE SCALE GENOMIC DNA]</scope>
    <source>
        <strain evidence="12 13">NWHC:44797-103</strain>
    </source>
</reference>
<dbReference type="HAMAP" id="MF_00158">
    <property type="entry name" value="PanC"/>
    <property type="match status" value="1"/>
</dbReference>
<dbReference type="FunFam" id="3.40.50.620:FF:000013">
    <property type="entry name" value="Pantothenate synthetase"/>
    <property type="match status" value="1"/>
</dbReference>